<comment type="caution">
    <text evidence="2">The sequence shown here is derived from an EMBL/GenBank/DDBJ whole genome shotgun (WGS) entry which is preliminary data.</text>
</comment>
<protein>
    <submittedName>
        <fullName evidence="2">Uncharacterized protein</fullName>
    </submittedName>
</protein>
<feature type="signal peptide" evidence="1">
    <location>
        <begin position="1"/>
        <end position="19"/>
    </location>
</feature>
<proteinExistence type="predicted"/>
<dbReference type="EMBL" id="BAABYW010000001">
    <property type="protein sequence ID" value="GAA6406523.1"/>
    <property type="molecule type" value="Genomic_DNA"/>
</dbReference>
<keyword evidence="3" id="KW-1185">Reference proteome</keyword>
<evidence type="ECO:0000313" key="3">
    <source>
        <dbReference type="Proteomes" id="UP001600943"/>
    </source>
</evidence>
<organism evidence="2 3">
    <name type="scientific">Blautia hominis</name>
    <dbReference type="NCBI Taxonomy" id="2025493"/>
    <lineage>
        <taxon>Bacteria</taxon>
        <taxon>Bacillati</taxon>
        <taxon>Bacillota</taxon>
        <taxon>Clostridia</taxon>
        <taxon>Lachnospirales</taxon>
        <taxon>Lachnospiraceae</taxon>
        <taxon>Blautia</taxon>
    </lineage>
</organism>
<dbReference type="RefSeq" id="WP_095172048.1">
    <property type="nucleotide sequence ID" value="NZ_BAABYW010000001.1"/>
</dbReference>
<dbReference type="Proteomes" id="UP001600943">
    <property type="component" value="Unassembled WGS sequence"/>
</dbReference>
<reference evidence="2 3" key="1">
    <citation type="submission" date="2024-04" db="EMBL/GenBank/DDBJ databases">
        <title>Defined microbial consortia suppress multidrug-resistant proinflammatory Enterobacteriaceae via ecological control.</title>
        <authorList>
            <person name="Furuichi M."/>
            <person name="Kawaguchi T."/>
            <person name="Pust M."/>
            <person name="Yasuma K."/>
            <person name="Plichta D."/>
            <person name="Hasegawa N."/>
            <person name="Ohya T."/>
            <person name="Bhattarai S."/>
            <person name="Sasajima S."/>
            <person name="Aoto Y."/>
            <person name="Tuganbaev T."/>
            <person name="Yaginuma M."/>
            <person name="Ueda M."/>
            <person name="Okahashi N."/>
            <person name="Amafuji K."/>
            <person name="Kiridooshi Y."/>
            <person name="Sugita K."/>
            <person name="Strazar M."/>
            <person name="Skelly A."/>
            <person name="Suda W."/>
            <person name="Hattori M."/>
            <person name="Nakamoto N."/>
            <person name="Caballero S."/>
            <person name="Norman J."/>
            <person name="Olle B."/>
            <person name="Tanoue T."/>
            <person name="Arita M."/>
            <person name="Bucci V."/>
            <person name="Atarashi K."/>
            <person name="Xavier R."/>
            <person name="Honda K."/>
        </authorList>
    </citation>
    <scope>NUCLEOTIDE SEQUENCE [LARGE SCALE GENOMIC DNA]</scope>
    <source>
        <strain evidence="3">k04-0078-D8-1</strain>
    </source>
</reference>
<evidence type="ECO:0000256" key="1">
    <source>
        <dbReference type="SAM" id="SignalP"/>
    </source>
</evidence>
<accession>A0ABQ0B552</accession>
<evidence type="ECO:0000313" key="2">
    <source>
        <dbReference type="EMBL" id="GAA6406523.1"/>
    </source>
</evidence>
<gene>
    <name evidence="2" type="ORF">K040078D81_06400</name>
</gene>
<feature type="chain" id="PRO_5046257678" evidence="1">
    <location>
        <begin position="20"/>
        <end position="82"/>
    </location>
</feature>
<keyword evidence="1" id="KW-0732">Signal</keyword>
<dbReference type="PROSITE" id="PS51257">
    <property type="entry name" value="PROKAR_LIPOPROTEIN"/>
    <property type="match status" value="1"/>
</dbReference>
<name>A0ABQ0B552_9FIRM</name>
<sequence>MKRHFVMAAGLAVMSAVFALSGCGGNGSAGPATQLWYDQYLPPAVGQVHLDTCQDLFGMITTPEKAASKFQEAMEKYNAEKE</sequence>